<dbReference type="SUPFAM" id="SSF51206">
    <property type="entry name" value="cAMP-binding domain-like"/>
    <property type="match status" value="1"/>
</dbReference>
<evidence type="ECO:0000313" key="6">
    <source>
        <dbReference type="EMBL" id="MBW8724540.1"/>
    </source>
</evidence>
<dbReference type="GO" id="GO:0005829">
    <property type="term" value="C:cytosol"/>
    <property type="evidence" value="ECO:0007669"/>
    <property type="project" value="TreeGrafter"/>
</dbReference>
<dbReference type="PANTHER" id="PTHR24567">
    <property type="entry name" value="CRP FAMILY TRANSCRIPTIONAL REGULATORY PROTEIN"/>
    <property type="match status" value="1"/>
</dbReference>
<dbReference type="Pfam" id="PF00027">
    <property type="entry name" value="cNMP_binding"/>
    <property type="match status" value="1"/>
</dbReference>
<proteinExistence type="predicted"/>
<dbReference type="Pfam" id="PF13545">
    <property type="entry name" value="HTH_Crp_2"/>
    <property type="match status" value="1"/>
</dbReference>
<keyword evidence="3" id="KW-0804">Transcription</keyword>
<dbReference type="PANTHER" id="PTHR24567:SF26">
    <property type="entry name" value="REGULATORY PROTEIN YEIL"/>
    <property type="match status" value="1"/>
</dbReference>
<dbReference type="InterPro" id="IPR050397">
    <property type="entry name" value="Env_Response_Regulators"/>
</dbReference>
<sequence>MSPHDLNVRLDADVPQLKLLDPELLDYIQRRRVEDVGFPAGARIMTEGDASPPLYTVASGWAMRFKTLQDGRRQILSFILPGDVIGFQAQFFDSAVTSVEAVTDVSLCVVPYQDVAGLSEDQPEIALRFAALTADQKRAMEEQLLSLGQRTAPERVAALVLDLHGRAEARDMVRDGSMPFPLTQQHIADALGISLVHANRTLKQLQRDGLFRIKGRRLQLLDAAALEAAAQKPAAA</sequence>
<dbReference type="GO" id="GO:0003677">
    <property type="term" value="F:DNA binding"/>
    <property type="evidence" value="ECO:0007669"/>
    <property type="project" value="UniProtKB-KW"/>
</dbReference>
<keyword evidence="1" id="KW-0805">Transcription regulation</keyword>
<evidence type="ECO:0000256" key="2">
    <source>
        <dbReference type="ARBA" id="ARBA00023125"/>
    </source>
</evidence>
<dbReference type="PROSITE" id="PS50042">
    <property type="entry name" value="CNMP_BINDING_3"/>
    <property type="match status" value="1"/>
</dbReference>
<dbReference type="CDD" id="cd00038">
    <property type="entry name" value="CAP_ED"/>
    <property type="match status" value="1"/>
</dbReference>
<accession>A0A952FJV0</accession>
<reference evidence="6" key="1">
    <citation type="submission" date="2020-06" db="EMBL/GenBank/DDBJ databases">
        <title>Stable isotope informed genome-resolved metagenomics uncovers potential trophic interactions in rhizosphere soil.</title>
        <authorList>
            <person name="Starr E.P."/>
            <person name="Shi S."/>
            <person name="Blazewicz S.J."/>
            <person name="Koch B.J."/>
            <person name="Probst A.J."/>
            <person name="Hungate B.A."/>
            <person name="Pett-Ridge J."/>
            <person name="Firestone M.K."/>
            <person name="Banfield J.F."/>
        </authorList>
    </citation>
    <scope>NUCLEOTIDE SEQUENCE</scope>
    <source>
        <strain evidence="6">YM_69_17</strain>
    </source>
</reference>
<dbReference type="Proteomes" id="UP000700706">
    <property type="component" value="Unassembled WGS sequence"/>
</dbReference>
<protein>
    <submittedName>
        <fullName evidence="6">Crp/Fnr family transcriptional regulator</fullName>
    </submittedName>
</protein>
<evidence type="ECO:0000256" key="3">
    <source>
        <dbReference type="ARBA" id="ARBA00023163"/>
    </source>
</evidence>
<dbReference type="SMART" id="SM00419">
    <property type="entry name" value="HTH_CRP"/>
    <property type="match status" value="1"/>
</dbReference>
<dbReference type="InterPro" id="IPR018490">
    <property type="entry name" value="cNMP-bd_dom_sf"/>
</dbReference>
<dbReference type="SUPFAM" id="SSF46785">
    <property type="entry name" value="Winged helix' DNA-binding domain"/>
    <property type="match status" value="1"/>
</dbReference>
<gene>
    <name evidence="6" type="ORF">JF625_05200</name>
</gene>
<dbReference type="Gene3D" id="1.10.10.10">
    <property type="entry name" value="Winged helix-like DNA-binding domain superfamily/Winged helix DNA-binding domain"/>
    <property type="match status" value="1"/>
</dbReference>
<evidence type="ECO:0000259" key="4">
    <source>
        <dbReference type="PROSITE" id="PS50042"/>
    </source>
</evidence>
<dbReference type="InterPro" id="IPR000595">
    <property type="entry name" value="cNMP-bd_dom"/>
</dbReference>
<dbReference type="EMBL" id="JAEKLZ010000115">
    <property type="protein sequence ID" value="MBW8724540.1"/>
    <property type="molecule type" value="Genomic_DNA"/>
</dbReference>
<dbReference type="GO" id="GO:0003700">
    <property type="term" value="F:DNA-binding transcription factor activity"/>
    <property type="evidence" value="ECO:0007669"/>
    <property type="project" value="TreeGrafter"/>
</dbReference>
<comment type="caution">
    <text evidence="6">The sequence shown here is derived from an EMBL/GenBank/DDBJ whole genome shotgun (WGS) entry which is preliminary data.</text>
</comment>
<feature type="domain" description="HTH crp-type" evidence="5">
    <location>
        <begin position="150"/>
        <end position="224"/>
    </location>
</feature>
<dbReference type="AlphaFoldDB" id="A0A952FJV0"/>
<evidence type="ECO:0000313" key="7">
    <source>
        <dbReference type="Proteomes" id="UP000700706"/>
    </source>
</evidence>
<dbReference type="SMART" id="SM00100">
    <property type="entry name" value="cNMP"/>
    <property type="match status" value="1"/>
</dbReference>
<dbReference type="Gene3D" id="2.60.120.10">
    <property type="entry name" value="Jelly Rolls"/>
    <property type="match status" value="1"/>
</dbReference>
<dbReference type="InterPro" id="IPR036390">
    <property type="entry name" value="WH_DNA-bd_sf"/>
</dbReference>
<evidence type="ECO:0000259" key="5">
    <source>
        <dbReference type="PROSITE" id="PS51063"/>
    </source>
</evidence>
<dbReference type="PROSITE" id="PS51063">
    <property type="entry name" value="HTH_CRP_2"/>
    <property type="match status" value="1"/>
</dbReference>
<feature type="domain" description="Cyclic nucleotide-binding" evidence="4">
    <location>
        <begin position="23"/>
        <end position="94"/>
    </location>
</feature>
<evidence type="ECO:0000256" key="1">
    <source>
        <dbReference type="ARBA" id="ARBA00023015"/>
    </source>
</evidence>
<dbReference type="InterPro" id="IPR036388">
    <property type="entry name" value="WH-like_DNA-bd_sf"/>
</dbReference>
<keyword evidence="2" id="KW-0238">DNA-binding</keyword>
<dbReference type="InterPro" id="IPR012318">
    <property type="entry name" value="HTH_CRP"/>
</dbReference>
<name>A0A952FJV0_9PROT</name>
<organism evidence="6 7">
    <name type="scientific">Inquilinus limosus</name>
    <dbReference type="NCBI Taxonomy" id="171674"/>
    <lineage>
        <taxon>Bacteria</taxon>
        <taxon>Pseudomonadati</taxon>
        <taxon>Pseudomonadota</taxon>
        <taxon>Alphaproteobacteria</taxon>
        <taxon>Rhodospirillales</taxon>
        <taxon>Rhodospirillaceae</taxon>
        <taxon>Inquilinus</taxon>
    </lineage>
</organism>
<dbReference type="InterPro" id="IPR014710">
    <property type="entry name" value="RmlC-like_jellyroll"/>
</dbReference>